<evidence type="ECO:0000313" key="1">
    <source>
        <dbReference type="EMBL" id="MFC5447351.1"/>
    </source>
</evidence>
<protein>
    <submittedName>
        <fullName evidence="1">Uncharacterized protein</fullName>
    </submittedName>
</protein>
<organism evidence="1 2">
    <name type="scientific">Paenibacillus aestuarii</name>
    <dbReference type="NCBI Taxonomy" id="516965"/>
    <lineage>
        <taxon>Bacteria</taxon>
        <taxon>Bacillati</taxon>
        <taxon>Bacillota</taxon>
        <taxon>Bacilli</taxon>
        <taxon>Bacillales</taxon>
        <taxon>Paenibacillaceae</taxon>
        <taxon>Paenibacillus</taxon>
    </lineage>
</organism>
<accession>A0ABW0K2Q4</accession>
<sequence>MICFALLAHEDEYALRQQIKNIRKYNPKDAFIVFYNGGKDKDFGKKVCQEEQVRYCGYSRPLTQRTSGRFFYDVMRWLEDRHINYEYLVYLEYDIMFVNRGFREMLKERMNGYDGLLKWVKKETDPQKATWDPAKQMWGEWNDWRQVFQLDHFYRTSSPMSVYRHGIIKKMLASVNKNHLERLFQSSNIRCLGEMLYVTLARKNGGRILDYRNSDLQYLRFRPNLTLKEVKEAKDNPAVMFVHPAKDIQVRKWIWEQ</sequence>
<dbReference type="EMBL" id="JBHSMJ010000006">
    <property type="protein sequence ID" value="MFC5447351.1"/>
    <property type="molecule type" value="Genomic_DNA"/>
</dbReference>
<reference evidence="2" key="1">
    <citation type="journal article" date="2019" name="Int. J. Syst. Evol. Microbiol.">
        <title>The Global Catalogue of Microorganisms (GCM) 10K type strain sequencing project: providing services to taxonomists for standard genome sequencing and annotation.</title>
        <authorList>
            <consortium name="The Broad Institute Genomics Platform"/>
            <consortium name="The Broad Institute Genome Sequencing Center for Infectious Disease"/>
            <person name="Wu L."/>
            <person name="Ma J."/>
        </authorList>
    </citation>
    <scope>NUCLEOTIDE SEQUENCE [LARGE SCALE GENOMIC DNA]</scope>
    <source>
        <strain evidence="2">KACC 11904</strain>
    </source>
</reference>
<gene>
    <name evidence="1" type="ORF">ACFPOG_03710</name>
</gene>
<comment type="caution">
    <text evidence="1">The sequence shown here is derived from an EMBL/GenBank/DDBJ whole genome shotgun (WGS) entry which is preliminary data.</text>
</comment>
<dbReference type="RefSeq" id="WP_270884722.1">
    <property type="nucleotide sequence ID" value="NZ_JAQFVF010000078.1"/>
</dbReference>
<proteinExistence type="predicted"/>
<keyword evidence="2" id="KW-1185">Reference proteome</keyword>
<name>A0ABW0K2Q4_9BACL</name>
<evidence type="ECO:0000313" key="2">
    <source>
        <dbReference type="Proteomes" id="UP001596044"/>
    </source>
</evidence>
<dbReference type="Proteomes" id="UP001596044">
    <property type="component" value="Unassembled WGS sequence"/>
</dbReference>